<evidence type="ECO:0000256" key="4">
    <source>
        <dbReference type="ARBA" id="ARBA00022723"/>
    </source>
</evidence>
<dbReference type="OrthoDB" id="6475849at2759"/>
<dbReference type="InterPro" id="IPR042089">
    <property type="entry name" value="Peptidase_M13_dom_2"/>
</dbReference>
<dbReference type="InterPro" id="IPR000718">
    <property type="entry name" value="Peptidase_M13"/>
</dbReference>
<feature type="domain" description="Peptidase M13 C-terminal" evidence="9">
    <location>
        <begin position="446"/>
        <end position="645"/>
    </location>
</feature>
<keyword evidence="12" id="KW-1185">Reference proteome</keyword>
<sequence>MDLKTSAISKPNKIFEFQKYKKWIIVGIIFLAIVFIFYANNQGWIQGLENVPNSRPNIQKNENICRTKECKMLGKRMKSMMNPKINPCDDFYESVCGNYPKNDSQEMFKYSDEDYNDLSKFIKTYKPVTKSEKVAMTVLKKCMDKSEYRNQIDMSFWDDLESHSLTDVLIEAVKVNPIDTGFLKNYVAMIQNSTTNSKYLFLDIIHGFEKNTTMRNRTETILSENEHLNEEVSIPIDEAKRNIKFFDVERYVKNLLPEKYRDLENNGEWFVELNSMVILEKIVEEFGVEEVKKAIRDKYKSTIKFYLVQADFDTCFKRLNKLFPGTLATIFVKHFVGDKNLYKVNKLFKDVQKVFIEMIEENSWMDQKLKDVLIQEVLDLKSSIGIPDEYRNQENIDRMYSRIGDFENQPYLELIRNLLKMNSEETFLRVSRREEITYLGETTDINANYLPLNHRTSIGPLFLNYPYVDQNLPEWNTIATIGHVMAHEVGHAFDSKYFFISPMDTNVEMPIRVKEIFRNRIKCIIQKYNKYQFADGTFSNGTFTQQEDSADMIGFNLAYRLFKKLDKLEKLPYLDEYSAEQQYFQRMGYLWCFSTTDEEFIELVKEDEHSLPKFRINGMMSNFEEFAKAFNCPKNSPMNPEKKCPLFK</sequence>
<organism evidence="11 12">
    <name type="scientific">Caenorhabditis angaria</name>
    <dbReference type="NCBI Taxonomy" id="860376"/>
    <lineage>
        <taxon>Eukaryota</taxon>
        <taxon>Metazoa</taxon>
        <taxon>Ecdysozoa</taxon>
        <taxon>Nematoda</taxon>
        <taxon>Chromadorea</taxon>
        <taxon>Rhabditida</taxon>
        <taxon>Rhabditina</taxon>
        <taxon>Rhabditomorpha</taxon>
        <taxon>Rhabditoidea</taxon>
        <taxon>Rhabditidae</taxon>
        <taxon>Peloderinae</taxon>
        <taxon>Caenorhabditis</taxon>
    </lineage>
</organism>
<dbReference type="GO" id="GO:0046872">
    <property type="term" value="F:metal ion binding"/>
    <property type="evidence" value="ECO:0007669"/>
    <property type="project" value="UniProtKB-KW"/>
</dbReference>
<evidence type="ECO:0000256" key="6">
    <source>
        <dbReference type="ARBA" id="ARBA00022833"/>
    </source>
</evidence>
<dbReference type="InterPro" id="IPR024079">
    <property type="entry name" value="MetalloPept_cat_dom_sf"/>
</dbReference>
<keyword evidence="7" id="KW-0482">Metalloprotease</keyword>
<dbReference type="SUPFAM" id="SSF55486">
    <property type="entry name" value="Metalloproteases ('zincins'), catalytic domain"/>
    <property type="match status" value="1"/>
</dbReference>
<evidence type="ECO:0000256" key="8">
    <source>
        <dbReference type="SAM" id="Phobius"/>
    </source>
</evidence>
<protein>
    <recommendedName>
        <fullName evidence="13">Peptidase M13 C-terminal domain-containing protein</fullName>
    </recommendedName>
</protein>
<evidence type="ECO:0000256" key="3">
    <source>
        <dbReference type="ARBA" id="ARBA00022670"/>
    </source>
</evidence>
<evidence type="ECO:0000259" key="10">
    <source>
        <dbReference type="Pfam" id="PF05649"/>
    </source>
</evidence>
<keyword evidence="8" id="KW-0812">Transmembrane</keyword>
<dbReference type="GO" id="GO:0005886">
    <property type="term" value="C:plasma membrane"/>
    <property type="evidence" value="ECO:0007669"/>
    <property type="project" value="TreeGrafter"/>
</dbReference>
<feature type="domain" description="Peptidase M13 N-terminal" evidence="10">
    <location>
        <begin position="310"/>
        <end position="387"/>
    </location>
</feature>
<dbReference type="InterPro" id="IPR018497">
    <property type="entry name" value="Peptidase_M13_C"/>
</dbReference>
<gene>
    <name evidence="11" type="ORF">CAMP_LOCUS5543</name>
</gene>
<evidence type="ECO:0008006" key="13">
    <source>
        <dbReference type="Google" id="ProtNLM"/>
    </source>
</evidence>
<comment type="cofactor">
    <cofactor evidence="1">
        <name>Zn(2+)</name>
        <dbReference type="ChEBI" id="CHEBI:29105"/>
    </cofactor>
</comment>
<keyword evidence="8" id="KW-0472">Membrane</keyword>
<evidence type="ECO:0000256" key="5">
    <source>
        <dbReference type="ARBA" id="ARBA00022801"/>
    </source>
</evidence>
<keyword evidence="4" id="KW-0479">Metal-binding</keyword>
<comment type="caution">
    <text evidence="11">The sequence shown here is derived from an EMBL/GenBank/DDBJ whole genome shotgun (WGS) entry which is preliminary data.</text>
</comment>
<evidence type="ECO:0000256" key="2">
    <source>
        <dbReference type="ARBA" id="ARBA00007357"/>
    </source>
</evidence>
<dbReference type="InterPro" id="IPR008753">
    <property type="entry name" value="Peptidase_M13_N"/>
</dbReference>
<keyword evidence="8" id="KW-1133">Transmembrane helix</keyword>
<proteinExistence type="inferred from homology"/>
<keyword evidence="6" id="KW-0862">Zinc</keyword>
<feature type="transmembrane region" description="Helical" evidence="8">
    <location>
        <begin position="20"/>
        <end position="39"/>
    </location>
</feature>
<evidence type="ECO:0000259" key="9">
    <source>
        <dbReference type="Pfam" id="PF01431"/>
    </source>
</evidence>
<reference evidence="11" key="1">
    <citation type="submission" date="2022-11" db="EMBL/GenBank/DDBJ databases">
        <authorList>
            <person name="Kikuchi T."/>
        </authorList>
    </citation>
    <scope>NUCLEOTIDE SEQUENCE</scope>
    <source>
        <strain evidence="11">PS1010</strain>
    </source>
</reference>
<evidence type="ECO:0000313" key="11">
    <source>
        <dbReference type="EMBL" id="CAI5442906.1"/>
    </source>
</evidence>
<dbReference type="AlphaFoldDB" id="A0A9P1ID48"/>
<dbReference type="PANTHER" id="PTHR11733:SF233">
    <property type="entry name" value="PEPTIDASE M13 C-TERMINAL DOMAIN-CONTAINING PROTEIN"/>
    <property type="match status" value="1"/>
</dbReference>
<keyword evidence="5" id="KW-0378">Hydrolase</keyword>
<evidence type="ECO:0000256" key="7">
    <source>
        <dbReference type="ARBA" id="ARBA00023049"/>
    </source>
</evidence>
<dbReference type="GO" id="GO:0004222">
    <property type="term" value="F:metalloendopeptidase activity"/>
    <property type="evidence" value="ECO:0007669"/>
    <property type="project" value="InterPro"/>
</dbReference>
<comment type="similarity">
    <text evidence="2">Belongs to the peptidase M13 family.</text>
</comment>
<dbReference type="PROSITE" id="PS51885">
    <property type="entry name" value="NEPRILYSIN"/>
    <property type="match status" value="1"/>
</dbReference>
<evidence type="ECO:0000313" key="12">
    <source>
        <dbReference type="Proteomes" id="UP001152747"/>
    </source>
</evidence>
<dbReference type="Pfam" id="PF01431">
    <property type="entry name" value="Peptidase_M13"/>
    <property type="match status" value="1"/>
</dbReference>
<name>A0A9P1ID48_9PELO</name>
<dbReference type="GO" id="GO:0016485">
    <property type="term" value="P:protein processing"/>
    <property type="evidence" value="ECO:0007669"/>
    <property type="project" value="TreeGrafter"/>
</dbReference>
<dbReference type="Pfam" id="PF05649">
    <property type="entry name" value="Peptidase_M13_N"/>
    <property type="match status" value="1"/>
</dbReference>
<dbReference type="Gene3D" id="1.10.1380.10">
    <property type="entry name" value="Neutral endopeptidase , domain2"/>
    <property type="match status" value="2"/>
</dbReference>
<dbReference type="Proteomes" id="UP001152747">
    <property type="component" value="Unassembled WGS sequence"/>
</dbReference>
<keyword evidence="3" id="KW-0645">Protease</keyword>
<dbReference type="PANTHER" id="PTHR11733">
    <property type="entry name" value="ZINC METALLOPROTEASE FAMILY M13 NEPRILYSIN-RELATED"/>
    <property type="match status" value="1"/>
</dbReference>
<dbReference type="CDD" id="cd08662">
    <property type="entry name" value="M13"/>
    <property type="match status" value="1"/>
</dbReference>
<dbReference type="Gene3D" id="3.40.390.10">
    <property type="entry name" value="Collagenase (Catalytic Domain)"/>
    <property type="match status" value="2"/>
</dbReference>
<accession>A0A9P1ID48</accession>
<evidence type="ECO:0000256" key="1">
    <source>
        <dbReference type="ARBA" id="ARBA00001947"/>
    </source>
</evidence>
<dbReference type="EMBL" id="CANHGI010000002">
    <property type="protein sequence ID" value="CAI5442906.1"/>
    <property type="molecule type" value="Genomic_DNA"/>
</dbReference>